<evidence type="ECO:0000313" key="2">
    <source>
        <dbReference type="EMBL" id="MDJ1174791.1"/>
    </source>
</evidence>
<dbReference type="RefSeq" id="WP_283767110.1">
    <property type="nucleotide sequence ID" value="NZ_JAQOSO010000066.1"/>
</dbReference>
<accession>A0ABT7B6L4</accession>
<keyword evidence="3" id="KW-1185">Reference proteome</keyword>
<reference evidence="2 3" key="1">
    <citation type="submission" date="2023-01" db="EMBL/GenBank/DDBJ databases">
        <title>Novel diversity within Roseofilum (Cyanobacteria; Desertifilaceae) from marine benthic mats with descriptions of four novel species.</title>
        <authorList>
            <person name="Wang Y."/>
            <person name="Berthold D.E."/>
            <person name="Hu J."/>
            <person name="Lefler F.W."/>
            <person name="Laughinghouse H.D. IV."/>
        </authorList>
    </citation>
    <scope>NUCLEOTIDE SEQUENCE [LARGE SCALE GENOMIC DNA]</scope>
    <source>
        <strain evidence="2 3">BLCC-M114</strain>
    </source>
</reference>
<comment type="caution">
    <text evidence="2">The sequence shown here is derived from an EMBL/GenBank/DDBJ whole genome shotgun (WGS) entry which is preliminary data.</text>
</comment>
<evidence type="ECO:0008006" key="4">
    <source>
        <dbReference type="Google" id="ProtNLM"/>
    </source>
</evidence>
<sequence length="106" mass="11338">MNSLNAKHLLLGLALGISTTVCLVTTVPSASAQTILLEDNFNSENVGVPKLNHFGLANWDVVDGSVDLIGNGYYDFFPGQGLFLDLVCWVSVPCGNGNRVKSTRLL</sequence>
<name>A0ABT7B6L4_9CYAN</name>
<dbReference type="EMBL" id="JAQOSO010000066">
    <property type="protein sequence ID" value="MDJ1174791.1"/>
    <property type="molecule type" value="Genomic_DNA"/>
</dbReference>
<keyword evidence="1" id="KW-0732">Signal</keyword>
<proteinExistence type="predicted"/>
<protein>
    <recommendedName>
        <fullName evidence="4">PEP-CTERM sorting domain-containing protein</fullName>
    </recommendedName>
</protein>
<organism evidence="2 3">
    <name type="scientific">Roseofilum capinflatum BLCC-M114</name>
    <dbReference type="NCBI Taxonomy" id="3022440"/>
    <lineage>
        <taxon>Bacteria</taxon>
        <taxon>Bacillati</taxon>
        <taxon>Cyanobacteriota</taxon>
        <taxon>Cyanophyceae</taxon>
        <taxon>Desertifilales</taxon>
        <taxon>Desertifilaceae</taxon>
        <taxon>Roseofilum</taxon>
        <taxon>Roseofilum capinflatum</taxon>
    </lineage>
</organism>
<dbReference type="Proteomes" id="UP001235849">
    <property type="component" value="Unassembled WGS sequence"/>
</dbReference>
<gene>
    <name evidence="2" type="ORF">PMG25_11870</name>
</gene>
<evidence type="ECO:0000256" key="1">
    <source>
        <dbReference type="SAM" id="SignalP"/>
    </source>
</evidence>
<feature type="chain" id="PRO_5046863120" description="PEP-CTERM sorting domain-containing protein" evidence="1">
    <location>
        <begin position="33"/>
        <end position="106"/>
    </location>
</feature>
<feature type="signal peptide" evidence="1">
    <location>
        <begin position="1"/>
        <end position="32"/>
    </location>
</feature>
<evidence type="ECO:0000313" key="3">
    <source>
        <dbReference type="Proteomes" id="UP001235849"/>
    </source>
</evidence>